<dbReference type="Pfam" id="PF13847">
    <property type="entry name" value="Methyltransf_31"/>
    <property type="match status" value="1"/>
</dbReference>
<protein>
    <recommendedName>
        <fullName evidence="3">Arsenite methyltransferase</fullName>
        <ecNumber evidence="2">2.1.1.137</ecNumber>
    </recommendedName>
</protein>
<dbReference type="EMBL" id="JAEAOA010001149">
    <property type="protein sequence ID" value="KAK3607320.1"/>
    <property type="molecule type" value="Genomic_DNA"/>
</dbReference>
<evidence type="ECO:0000256" key="4">
    <source>
        <dbReference type="ARBA" id="ARBA00047941"/>
    </source>
</evidence>
<comment type="catalytic activity">
    <reaction evidence="4">
        <text>arsenic triglutathione + [thioredoxin]-dithiol + S-adenosyl-L-methionine + 2 H2O = methylarsonous acid + [thioredoxin]-disulfide + 3 glutathione + S-adenosyl-L-homocysteine + H(+)</text>
        <dbReference type="Rhea" id="RHEA:69460"/>
        <dbReference type="Rhea" id="RHEA-COMP:10698"/>
        <dbReference type="Rhea" id="RHEA-COMP:10700"/>
        <dbReference type="ChEBI" id="CHEBI:15377"/>
        <dbReference type="ChEBI" id="CHEBI:15378"/>
        <dbReference type="ChEBI" id="CHEBI:17826"/>
        <dbReference type="ChEBI" id="CHEBI:29950"/>
        <dbReference type="ChEBI" id="CHEBI:50058"/>
        <dbReference type="ChEBI" id="CHEBI:57856"/>
        <dbReference type="ChEBI" id="CHEBI:57925"/>
        <dbReference type="ChEBI" id="CHEBI:59789"/>
        <dbReference type="ChEBI" id="CHEBI:183640"/>
        <dbReference type="EC" id="2.1.1.137"/>
    </reaction>
</comment>
<sequence>MPLICLLSLRSSDEAGEERFRQTQQAERMATENGIIFDSVKNYYGKELQRTEDCKVQSCPKSKIPSQKHVMEALEMVHEQVSTRHYGCGLVIPEKLGGMHVLDLGSGSGRDCFALSKLVGQNGFVTGMDMTDEQLKVARDYVDYHTEKFGYSTPNVKFIQGYIEKLTEAGIPEDSQDIIVSNCVICLCPDKKSVLKEAYKVLKVGGELYFSDMYADRKVPESVYHDEVLWGEGLSGALYWKELYSLAKEIGFSQPRLVMASPMLVDQEDFRQKLGGIKYASVTYRLFKLPKVRQPARHVVYQGGIIGFPDCLRFDHQNVLKTSEVVSVDDEFSTILSSSRFADEFDFQPISKQDDCCCFTEAVEVDPFQYFAEKQDKGEILI</sequence>
<dbReference type="EC" id="2.1.1.137" evidence="2"/>
<proteinExistence type="inferred from homology"/>
<dbReference type="InterPro" id="IPR029063">
    <property type="entry name" value="SAM-dependent_MTases_sf"/>
</dbReference>
<dbReference type="GO" id="GO:0009404">
    <property type="term" value="P:toxin metabolic process"/>
    <property type="evidence" value="ECO:0007669"/>
    <property type="project" value="TreeGrafter"/>
</dbReference>
<evidence type="ECO:0000256" key="3">
    <source>
        <dbReference type="ARBA" id="ARBA00034545"/>
    </source>
</evidence>
<reference evidence="8" key="1">
    <citation type="journal article" date="2021" name="Genome Biol. Evol.">
        <title>A High-Quality Reference Genome for a Parasitic Bivalve with Doubly Uniparental Inheritance (Bivalvia: Unionida).</title>
        <authorList>
            <person name="Smith C.H."/>
        </authorList>
    </citation>
    <scope>NUCLEOTIDE SEQUENCE</scope>
    <source>
        <strain evidence="8">CHS0354</strain>
    </source>
</reference>
<dbReference type="GO" id="GO:0018872">
    <property type="term" value="P:arsonoacetate metabolic process"/>
    <property type="evidence" value="ECO:0007669"/>
    <property type="project" value="TreeGrafter"/>
</dbReference>
<comment type="caution">
    <text evidence="8">The sequence shown here is derived from an EMBL/GenBank/DDBJ whole genome shotgun (WGS) entry which is preliminary data.</text>
</comment>
<dbReference type="Gene3D" id="3.40.50.150">
    <property type="entry name" value="Vaccinia Virus protein VP39"/>
    <property type="match status" value="1"/>
</dbReference>
<dbReference type="SUPFAM" id="SSF53335">
    <property type="entry name" value="S-adenosyl-L-methionine-dependent methyltransferases"/>
    <property type="match status" value="1"/>
</dbReference>
<comment type="catalytic activity">
    <reaction evidence="6">
        <text>arsenic triglutathione + 3 [thioredoxin]-dithiol + 3 S-adenosyl-L-methionine = trimethylarsine + 3 [thioredoxin]-disulfide + 3 glutathione + 3 S-adenosyl-L-homocysteine + 3 H(+)</text>
        <dbReference type="Rhea" id="RHEA:69432"/>
        <dbReference type="Rhea" id="RHEA-COMP:10698"/>
        <dbReference type="Rhea" id="RHEA-COMP:10700"/>
        <dbReference type="ChEBI" id="CHEBI:15378"/>
        <dbReference type="ChEBI" id="CHEBI:27130"/>
        <dbReference type="ChEBI" id="CHEBI:29950"/>
        <dbReference type="ChEBI" id="CHEBI:50058"/>
        <dbReference type="ChEBI" id="CHEBI:57856"/>
        <dbReference type="ChEBI" id="CHEBI:57925"/>
        <dbReference type="ChEBI" id="CHEBI:59789"/>
        <dbReference type="ChEBI" id="CHEBI:183640"/>
        <dbReference type="EC" id="2.1.1.137"/>
    </reaction>
</comment>
<dbReference type="PANTHER" id="PTHR43675">
    <property type="entry name" value="ARSENITE METHYLTRANSFERASE"/>
    <property type="match status" value="1"/>
</dbReference>
<dbReference type="Gene3D" id="3.40.5.100">
    <property type="match status" value="1"/>
</dbReference>
<evidence type="ECO:0000313" key="8">
    <source>
        <dbReference type="EMBL" id="KAK3607320.1"/>
    </source>
</evidence>
<evidence type="ECO:0000313" key="9">
    <source>
        <dbReference type="Proteomes" id="UP001195483"/>
    </source>
</evidence>
<keyword evidence="9" id="KW-1185">Reference proteome</keyword>
<dbReference type="PANTHER" id="PTHR43675:SF7">
    <property type="entry name" value="ARSENITE METHYLTRANSFERASE"/>
    <property type="match status" value="1"/>
</dbReference>
<dbReference type="InterPro" id="IPR026669">
    <property type="entry name" value="Arsenite_MeTrfase-like"/>
</dbReference>
<reference evidence="8" key="2">
    <citation type="journal article" date="2021" name="Genome Biol. Evol.">
        <title>Developing a high-quality reference genome for a parasitic bivalve with doubly uniparental inheritance (Bivalvia: Unionida).</title>
        <authorList>
            <person name="Smith C.H."/>
        </authorList>
    </citation>
    <scope>NUCLEOTIDE SEQUENCE</scope>
    <source>
        <strain evidence="8">CHS0354</strain>
        <tissue evidence="8">Mantle</tissue>
    </source>
</reference>
<evidence type="ECO:0000256" key="5">
    <source>
        <dbReference type="ARBA" id="ARBA00047943"/>
    </source>
</evidence>
<dbReference type="GO" id="GO:0030791">
    <property type="term" value="F:arsenite methyltransferase activity"/>
    <property type="evidence" value="ECO:0007669"/>
    <property type="project" value="UniProtKB-EC"/>
</dbReference>
<organism evidence="8 9">
    <name type="scientific">Potamilus streckersoni</name>
    <dbReference type="NCBI Taxonomy" id="2493646"/>
    <lineage>
        <taxon>Eukaryota</taxon>
        <taxon>Metazoa</taxon>
        <taxon>Spiralia</taxon>
        <taxon>Lophotrochozoa</taxon>
        <taxon>Mollusca</taxon>
        <taxon>Bivalvia</taxon>
        <taxon>Autobranchia</taxon>
        <taxon>Heteroconchia</taxon>
        <taxon>Palaeoheterodonta</taxon>
        <taxon>Unionida</taxon>
        <taxon>Unionoidea</taxon>
        <taxon>Unionidae</taxon>
        <taxon>Ambleminae</taxon>
        <taxon>Lampsilini</taxon>
        <taxon>Potamilus</taxon>
    </lineage>
</organism>
<comment type="catalytic activity">
    <reaction evidence="5">
        <text>arsenic triglutathione + 2 [thioredoxin]-dithiol + 2 S-adenosyl-L-methionine + H2O = dimethylarsinous acid + 2 [thioredoxin]-disulfide + 3 glutathione + 2 S-adenosyl-L-homocysteine + 2 H(+)</text>
        <dbReference type="Rhea" id="RHEA:69464"/>
        <dbReference type="Rhea" id="RHEA-COMP:10698"/>
        <dbReference type="Rhea" id="RHEA-COMP:10700"/>
        <dbReference type="ChEBI" id="CHEBI:15377"/>
        <dbReference type="ChEBI" id="CHEBI:15378"/>
        <dbReference type="ChEBI" id="CHEBI:23808"/>
        <dbReference type="ChEBI" id="CHEBI:29950"/>
        <dbReference type="ChEBI" id="CHEBI:50058"/>
        <dbReference type="ChEBI" id="CHEBI:57856"/>
        <dbReference type="ChEBI" id="CHEBI:57925"/>
        <dbReference type="ChEBI" id="CHEBI:59789"/>
        <dbReference type="ChEBI" id="CHEBI:183640"/>
        <dbReference type="EC" id="2.1.1.137"/>
    </reaction>
</comment>
<dbReference type="CDD" id="cd02440">
    <property type="entry name" value="AdoMet_MTases"/>
    <property type="match status" value="1"/>
</dbReference>
<reference evidence="8" key="3">
    <citation type="submission" date="2023-05" db="EMBL/GenBank/DDBJ databases">
        <authorList>
            <person name="Smith C.H."/>
        </authorList>
    </citation>
    <scope>NUCLEOTIDE SEQUENCE</scope>
    <source>
        <strain evidence="8">CHS0354</strain>
        <tissue evidence="8">Mantle</tissue>
    </source>
</reference>
<dbReference type="InterPro" id="IPR025714">
    <property type="entry name" value="Methyltranfer_dom"/>
</dbReference>
<name>A0AAE0WBG8_9BIVA</name>
<dbReference type="GO" id="GO:0005829">
    <property type="term" value="C:cytosol"/>
    <property type="evidence" value="ECO:0007669"/>
    <property type="project" value="TreeGrafter"/>
</dbReference>
<comment type="similarity">
    <text evidence="1">Belongs to the methyltransferase superfamily. Arsenite methyltransferase family.</text>
</comment>
<evidence type="ECO:0000256" key="1">
    <source>
        <dbReference type="ARBA" id="ARBA00034487"/>
    </source>
</evidence>
<dbReference type="AlphaFoldDB" id="A0AAE0WBG8"/>
<evidence type="ECO:0000256" key="6">
    <source>
        <dbReference type="ARBA" id="ARBA00048428"/>
    </source>
</evidence>
<feature type="domain" description="Methyltransferase" evidence="7">
    <location>
        <begin position="98"/>
        <end position="249"/>
    </location>
</feature>
<evidence type="ECO:0000256" key="2">
    <source>
        <dbReference type="ARBA" id="ARBA00034521"/>
    </source>
</evidence>
<accession>A0AAE0WBG8</accession>
<dbReference type="Proteomes" id="UP001195483">
    <property type="component" value="Unassembled WGS sequence"/>
</dbReference>
<evidence type="ECO:0000259" key="7">
    <source>
        <dbReference type="Pfam" id="PF13847"/>
    </source>
</evidence>
<gene>
    <name evidence="8" type="ORF">CHS0354_018805</name>
</gene>